<comment type="caution">
    <text evidence="1">The sequence shown here is derived from an EMBL/GenBank/DDBJ whole genome shotgun (WGS) entry which is preliminary data.</text>
</comment>
<accession>A0A9W6BWR1</accession>
<protein>
    <submittedName>
        <fullName evidence="1">Uncharacterized protein</fullName>
    </submittedName>
</protein>
<organism evidence="1 2">
    <name type="scientific">Pleodorina starrii</name>
    <dbReference type="NCBI Taxonomy" id="330485"/>
    <lineage>
        <taxon>Eukaryota</taxon>
        <taxon>Viridiplantae</taxon>
        <taxon>Chlorophyta</taxon>
        <taxon>core chlorophytes</taxon>
        <taxon>Chlorophyceae</taxon>
        <taxon>CS clade</taxon>
        <taxon>Chlamydomonadales</taxon>
        <taxon>Volvocaceae</taxon>
        <taxon>Pleodorina</taxon>
    </lineage>
</organism>
<evidence type="ECO:0000313" key="1">
    <source>
        <dbReference type="EMBL" id="GLC59672.1"/>
    </source>
</evidence>
<evidence type="ECO:0000313" key="2">
    <source>
        <dbReference type="Proteomes" id="UP001165080"/>
    </source>
</evidence>
<proteinExistence type="predicted"/>
<dbReference type="Proteomes" id="UP001165080">
    <property type="component" value="Unassembled WGS sequence"/>
</dbReference>
<sequence>MHPKLSGDSFSELDDTTLAEKGAAGVLEAYRAQLETTDRTWLPGFLAKHKLGLEAAARTAAAEPEKWKGFLELMMQVQLLRVALLSDKQLDEALAGDADSATWKLPTWSSLQKAGVP</sequence>
<keyword evidence="2" id="KW-1185">Reference proteome</keyword>
<name>A0A9W6BWR1_9CHLO</name>
<dbReference type="AlphaFoldDB" id="A0A9W6BWR1"/>
<dbReference type="EMBL" id="BRXU01000029">
    <property type="protein sequence ID" value="GLC59672.1"/>
    <property type="molecule type" value="Genomic_DNA"/>
</dbReference>
<reference evidence="1 2" key="1">
    <citation type="journal article" date="2023" name="Commun. Biol.">
        <title>Reorganization of the ancestral sex-determining regions during the evolution of trioecy in Pleodorina starrii.</title>
        <authorList>
            <person name="Takahashi K."/>
            <person name="Suzuki S."/>
            <person name="Kawai-Toyooka H."/>
            <person name="Yamamoto K."/>
            <person name="Hamaji T."/>
            <person name="Ootsuki R."/>
            <person name="Yamaguchi H."/>
            <person name="Kawachi M."/>
            <person name="Higashiyama T."/>
            <person name="Nozaki H."/>
        </authorList>
    </citation>
    <scope>NUCLEOTIDE SEQUENCE [LARGE SCALE GENOMIC DNA]</scope>
    <source>
        <strain evidence="1 2">NIES-4479</strain>
    </source>
</reference>
<gene>
    <name evidence="1" type="primary">PLEST010522</name>
    <name evidence="1" type="ORF">PLESTB_001520800</name>
</gene>